<evidence type="ECO:0000313" key="3">
    <source>
        <dbReference type="EMBL" id="TNM27783.1"/>
    </source>
</evidence>
<accession>A0A5C4UX56</accession>
<dbReference type="InterPro" id="IPR013216">
    <property type="entry name" value="Methyltransf_11"/>
</dbReference>
<dbReference type="Proteomes" id="UP000311713">
    <property type="component" value="Unassembled WGS sequence"/>
</dbReference>
<dbReference type="GO" id="GO:0008757">
    <property type="term" value="F:S-adenosylmethionine-dependent methyltransferase activity"/>
    <property type="evidence" value="ECO:0007669"/>
    <property type="project" value="InterPro"/>
</dbReference>
<dbReference type="PANTHER" id="PTHR43591:SF24">
    <property type="entry name" value="2-METHOXY-6-POLYPRENYL-1,4-BENZOQUINOL METHYLASE, MITOCHONDRIAL"/>
    <property type="match status" value="1"/>
</dbReference>
<name>A0A5C4UX56_9ACTN</name>
<feature type="domain" description="Methyltransferase type 11" evidence="2">
    <location>
        <begin position="89"/>
        <end position="183"/>
    </location>
</feature>
<gene>
    <name evidence="3" type="ORF">FH715_20415</name>
</gene>
<proteinExistence type="predicted"/>
<dbReference type="CDD" id="cd02440">
    <property type="entry name" value="AdoMet_MTases"/>
    <property type="match status" value="1"/>
</dbReference>
<keyword evidence="3" id="KW-0489">Methyltransferase</keyword>
<dbReference type="Gene3D" id="3.40.50.150">
    <property type="entry name" value="Vaccinia Virus protein VP39"/>
    <property type="match status" value="1"/>
</dbReference>
<keyword evidence="4" id="KW-1185">Reference proteome</keyword>
<dbReference type="InterPro" id="IPR029063">
    <property type="entry name" value="SAM-dependent_MTases_sf"/>
</dbReference>
<evidence type="ECO:0000313" key="4">
    <source>
        <dbReference type="Proteomes" id="UP000311713"/>
    </source>
</evidence>
<sequence length="324" mass="35121">MTLHDYHLYMKEAHPATAELLDTERLAATEHERWLVEGNEFDDDETGRGGSYRRAQAQGEARRTGITELFRMLGGPDAAGMGTVLDVLGGEGLLSRVWRDLRGVPATAPVPLITGDISGGMVAAALRGGLPAVRQRADRLLLRDGTMNGVLVGYGTHHIPRAQRPAMAAEAWRVLAPGGRLVVHDFAEGSPVARWFGEVVHPWSRAGHDYDHFTRDELTSLLTRAGFEEVTVEEMYDPVILTADTGESALAALVSYMTSMYGLEPASPGREPAAAVERALREVFTYPASTLPASAVPEVTVRADGPRFRAELPRVALVARGHKP</sequence>
<protein>
    <submittedName>
        <fullName evidence="3">Methyltransferase domain-containing protein</fullName>
    </submittedName>
</protein>
<dbReference type="OrthoDB" id="8052808at2"/>
<organism evidence="3 4">
    <name type="scientific">Streptomyces sedi</name>
    <dbReference type="NCBI Taxonomy" id="555059"/>
    <lineage>
        <taxon>Bacteria</taxon>
        <taxon>Bacillati</taxon>
        <taxon>Actinomycetota</taxon>
        <taxon>Actinomycetes</taxon>
        <taxon>Kitasatosporales</taxon>
        <taxon>Streptomycetaceae</taxon>
        <taxon>Streptomyces</taxon>
    </lineage>
</organism>
<reference evidence="3 4" key="1">
    <citation type="submission" date="2019-06" db="EMBL/GenBank/DDBJ databases">
        <title>Draft genome of Streptomyces sedi sp. JCM16909.</title>
        <authorList>
            <person name="Klykleung N."/>
            <person name="Tanasupawat S."/>
            <person name="Kudo T."/>
            <person name="Yuki M."/>
            <person name="Ohkuma M."/>
        </authorList>
    </citation>
    <scope>NUCLEOTIDE SEQUENCE [LARGE SCALE GENOMIC DNA]</scope>
    <source>
        <strain evidence="3 4">JCM 16909</strain>
    </source>
</reference>
<evidence type="ECO:0000256" key="1">
    <source>
        <dbReference type="SAM" id="MobiDB-lite"/>
    </source>
</evidence>
<feature type="region of interest" description="Disordered" evidence="1">
    <location>
        <begin position="40"/>
        <end position="59"/>
    </location>
</feature>
<dbReference type="SUPFAM" id="SSF53335">
    <property type="entry name" value="S-adenosyl-L-methionine-dependent methyltransferases"/>
    <property type="match status" value="1"/>
</dbReference>
<dbReference type="Pfam" id="PF08241">
    <property type="entry name" value="Methyltransf_11"/>
    <property type="match status" value="1"/>
</dbReference>
<keyword evidence="3" id="KW-0808">Transferase</keyword>
<comment type="caution">
    <text evidence="3">The sequence shown here is derived from an EMBL/GenBank/DDBJ whole genome shotgun (WGS) entry which is preliminary data.</text>
</comment>
<dbReference type="GO" id="GO:0032259">
    <property type="term" value="P:methylation"/>
    <property type="evidence" value="ECO:0007669"/>
    <property type="project" value="UniProtKB-KW"/>
</dbReference>
<dbReference type="PANTHER" id="PTHR43591">
    <property type="entry name" value="METHYLTRANSFERASE"/>
    <property type="match status" value="1"/>
</dbReference>
<dbReference type="EMBL" id="VDGT01000016">
    <property type="protein sequence ID" value="TNM27783.1"/>
    <property type="molecule type" value="Genomic_DNA"/>
</dbReference>
<dbReference type="AlphaFoldDB" id="A0A5C4UX56"/>
<evidence type="ECO:0000259" key="2">
    <source>
        <dbReference type="Pfam" id="PF08241"/>
    </source>
</evidence>